<comment type="caution">
    <text evidence="4">The sequence shown here is derived from an EMBL/GenBank/DDBJ whole genome shotgun (WGS) entry which is preliminary data.</text>
</comment>
<feature type="region of interest" description="Disordered" evidence="3">
    <location>
        <begin position="144"/>
        <end position="170"/>
    </location>
</feature>
<dbReference type="Pfam" id="PF04220">
    <property type="entry name" value="YihI"/>
    <property type="match status" value="1"/>
</dbReference>
<feature type="compositionally biased region" description="Acidic residues" evidence="3">
    <location>
        <begin position="144"/>
        <end position="153"/>
    </location>
</feature>
<protein>
    <recommendedName>
        <fullName evidence="6">Der GTPase-activating protein YihI</fullName>
    </recommendedName>
</protein>
<feature type="compositionally biased region" description="Basic residues" evidence="3">
    <location>
        <begin position="30"/>
        <end position="39"/>
    </location>
</feature>
<evidence type="ECO:0008006" key="6">
    <source>
        <dbReference type="Google" id="ProtNLM"/>
    </source>
</evidence>
<feature type="compositionally biased region" description="Basic residues" evidence="3">
    <location>
        <begin position="1"/>
        <end position="11"/>
    </location>
</feature>
<proteinExistence type="predicted"/>
<dbReference type="RefSeq" id="WP_284217607.1">
    <property type="nucleotide sequence ID" value="NZ_BSOT01000006.1"/>
</dbReference>
<dbReference type="NCBIfam" id="NF003560">
    <property type="entry name" value="PRK05244.1-1"/>
    <property type="match status" value="1"/>
</dbReference>
<keyword evidence="5" id="KW-1185">Reference proteome</keyword>
<evidence type="ECO:0000256" key="3">
    <source>
        <dbReference type="SAM" id="MobiDB-lite"/>
    </source>
</evidence>
<organism evidence="4 5">
    <name type="scientific">Agaribacter marinus</name>
    <dbReference type="NCBI Taxonomy" id="1431249"/>
    <lineage>
        <taxon>Bacteria</taxon>
        <taxon>Pseudomonadati</taxon>
        <taxon>Pseudomonadota</taxon>
        <taxon>Gammaproteobacteria</taxon>
        <taxon>Alteromonadales</taxon>
        <taxon>Alteromonadaceae</taxon>
        <taxon>Agaribacter</taxon>
    </lineage>
</organism>
<feature type="compositionally biased region" description="Basic and acidic residues" evidence="3">
    <location>
        <begin position="71"/>
        <end position="88"/>
    </location>
</feature>
<dbReference type="AlphaFoldDB" id="A0AA37T083"/>
<dbReference type="EMBL" id="BSOT01000006">
    <property type="protein sequence ID" value="GLR71250.1"/>
    <property type="molecule type" value="Genomic_DNA"/>
</dbReference>
<dbReference type="GO" id="GO:0005096">
    <property type="term" value="F:GTPase activator activity"/>
    <property type="evidence" value="ECO:0007669"/>
    <property type="project" value="UniProtKB-KW"/>
</dbReference>
<dbReference type="InterPro" id="IPR007336">
    <property type="entry name" value="YihI"/>
</dbReference>
<reference evidence="4" key="2">
    <citation type="submission" date="2023-01" db="EMBL/GenBank/DDBJ databases">
        <title>Draft genome sequence of Agaribacter marinus strain NBRC 110023.</title>
        <authorList>
            <person name="Sun Q."/>
            <person name="Mori K."/>
        </authorList>
    </citation>
    <scope>NUCLEOTIDE SEQUENCE</scope>
    <source>
        <strain evidence="4">NBRC 110023</strain>
    </source>
</reference>
<evidence type="ECO:0000313" key="4">
    <source>
        <dbReference type="EMBL" id="GLR71250.1"/>
    </source>
</evidence>
<feature type="region of interest" description="Disordered" evidence="3">
    <location>
        <begin position="1"/>
        <end position="88"/>
    </location>
</feature>
<dbReference type="GO" id="GO:0042254">
    <property type="term" value="P:ribosome biogenesis"/>
    <property type="evidence" value="ECO:0007669"/>
    <property type="project" value="UniProtKB-KW"/>
</dbReference>
<name>A0AA37T083_9ALTE</name>
<accession>A0AA37T083</accession>
<keyword evidence="2" id="KW-0690">Ribosome biogenesis</keyword>
<evidence type="ECO:0000256" key="1">
    <source>
        <dbReference type="ARBA" id="ARBA00022468"/>
    </source>
</evidence>
<gene>
    <name evidence="4" type="ORF">GCM10007852_21580</name>
</gene>
<dbReference type="Proteomes" id="UP001156601">
    <property type="component" value="Unassembled WGS sequence"/>
</dbReference>
<sequence>MPRHKKSRKIGKIGISKDERPTPRITSSKPKNKCGKKPGSRQQLNAAESNGHKNTQKTDSRIGSKTSIDLNKYKDGGVKKTKSKAPEKRYFSPKEELDAIENDTKLDTLLDKQEQKSLSREEQEYVEAKLKRHSELCKMLGIDLPEEDEDTTDNDPFSSLDAINIDDFKD</sequence>
<evidence type="ECO:0000256" key="2">
    <source>
        <dbReference type="ARBA" id="ARBA00022517"/>
    </source>
</evidence>
<evidence type="ECO:0000313" key="5">
    <source>
        <dbReference type="Proteomes" id="UP001156601"/>
    </source>
</evidence>
<reference evidence="4" key="1">
    <citation type="journal article" date="2014" name="Int. J. Syst. Evol. Microbiol.">
        <title>Complete genome sequence of Corynebacterium casei LMG S-19264T (=DSM 44701T), isolated from a smear-ripened cheese.</title>
        <authorList>
            <consortium name="US DOE Joint Genome Institute (JGI-PGF)"/>
            <person name="Walter F."/>
            <person name="Albersmeier A."/>
            <person name="Kalinowski J."/>
            <person name="Ruckert C."/>
        </authorList>
    </citation>
    <scope>NUCLEOTIDE SEQUENCE</scope>
    <source>
        <strain evidence="4">NBRC 110023</strain>
    </source>
</reference>
<keyword evidence="1" id="KW-0343">GTPase activation</keyword>